<keyword evidence="2" id="KW-1185">Reference proteome</keyword>
<comment type="caution">
    <text evidence="1">The sequence shown here is derived from an EMBL/GenBank/DDBJ whole genome shotgun (WGS) entry which is preliminary data.</text>
</comment>
<dbReference type="OrthoDB" id="3735213at2759"/>
<reference evidence="1" key="1">
    <citation type="journal article" date="2020" name="Stud. Mycol.">
        <title>101 Dothideomycetes genomes: a test case for predicting lifestyles and emergence of pathogens.</title>
        <authorList>
            <person name="Haridas S."/>
            <person name="Albert R."/>
            <person name="Binder M."/>
            <person name="Bloem J."/>
            <person name="Labutti K."/>
            <person name="Salamov A."/>
            <person name="Andreopoulos B."/>
            <person name="Baker S."/>
            <person name="Barry K."/>
            <person name="Bills G."/>
            <person name="Bluhm B."/>
            <person name="Cannon C."/>
            <person name="Castanera R."/>
            <person name="Culley D."/>
            <person name="Daum C."/>
            <person name="Ezra D."/>
            <person name="Gonzalez J."/>
            <person name="Henrissat B."/>
            <person name="Kuo A."/>
            <person name="Liang C."/>
            <person name="Lipzen A."/>
            <person name="Lutzoni F."/>
            <person name="Magnuson J."/>
            <person name="Mondo S."/>
            <person name="Nolan M."/>
            <person name="Ohm R."/>
            <person name="Pangilinan J."/>
            <person name="Park H.-J."/>
            <person name="Ramirez L."/>
            <person name="Alfaro M."/>
            <person name="Sun H."/>
            <person name="Tritt A."/>
            <person name="Yoshinaga Y."/>
            <person name="Zwiers L.-H."/>
            <person name="Turgeon B."/>
            <person name="Goodwin S."/>
            <person name="Spatafora J."/>
            <person name="Crous P."/>
            <person name="Grigoriev I."/>
        </authorList>
    </citation>
    <scope>NUCLEOTIDE SEQUENCE</scope>
    <source>
        <strain evidence="1">CBS 125425</strain>
    </source>
</reference>
<sequence>MKSIIYAPFLLGSITNAIPAPVSQDPSVRILPGSWRWDLVEWNGPGCPDEGSNATYITRPGFGSNTVDGSEIYYWHFAYPHLKASIGHAGDSDDTASTWCETTLKYTELQPLSLTETDDKYRLRLHKNGTEVIAMYTLDEGVTADWKFTYYYENAPKVCTSCAVVDKISAKGPLKTGSEIAQDLNLQSPAGPGPFPAEECGTSTFKYRIDLALSSTKAGAKGKVSSLEVTESGKPALYGVQPGVSYDFEKCD</sequence>
<organism evidence="1 2">
    <name type="scientific">Polyplosphaeria fusca</name>
    <dbReference type="NCBI Taxonomy" id="682080"/>
    <lineage>
        <taxon>Eukaryota</taxon>
        <taxon>Fungi</taxon>
        <taxon>Dikarya</taxon>
        <taxon>Ascomycota</taxon>
        <taxon>Pezizomycotina</taxon>
        <taxon>Dothideomycetes</taxon>
        <taxon>Pleosporomycetidae</taxon>
        <taxon>Pleosporales</taxon>
        <taxon>Tetraplosphaeriaceae</taxon>
        <taxon>Polyplosphaeria</taxon>
    </lineage>
</organism>
<evidence type="ECO:0000313" key="1">
    <source>
        <dbReference type="EMBL" id="KAF2734838.1"/>
    </source>
</evidence>
<name>A0A9P4QVT3_9PLEO</name>
<evidence type="ECO:0000313" key="2">
    <source>
        <dbReference type="Proteomes" id="UP000799444"/>
    </source>
</evidence>
<dbReference type="AlphaFoldDB" id="A0A9P4QVT3"/>
<accession>A0A9P4QVT3</accession>
<dbReference type="Proteomes" id="UP000799444">
    <property type="component" value="Unassembled WGS sequence"/>
</dbReference>
<proteinExistence type="predicted"/>
<gene>
    <name evidence="1" type="ORF">EJ04DRAFT_602189</name>
</gene>
<dbReference type="EMBL" id="ML996143">
    <property type="protein sequence ID" value="KAF2734838.1"/>
    <property type="molecule type" value="Genomic_DNA"/>
</dbReference>
<protein>
    <submittedName>
        <fullName evidence="1">Uncharacterized protein</fullName>
    </submittedName>
</protein>